<proteinExistence type="predicted"/>
<feature type="transmembrane region" description="Helical" evidence="6">
    <location>
        <begin position="273"/>
        <end position="294"/>
    </location>
</feature>
<keyword evidence="5 6" id="KW-0472">Membrane</keyword>
<keyword evidence="2" id="KW-0813">Transport</keyword>
<feature type="transmembrane region" description="Helical" evidence="6">
    <location>
        <begin position="334"/>
        <end position="355"/>
    </location>
</feature>
<dbReference type="InterPro" id="IPR052714">
    <property type="entry name" value="MFS_Exporter"/>
</dbReference>
<feature type="transmembrane region" description="Helical" evidence="6">
    <location>
        <begin position="300"/>
        <end position="327"/>
    </location>
</feature>
<dbReference type="SUPFAM" id="SSF103473">
    <property type="entry name" value="MFS general substrate transporter"/>
    <property type="match status" value="1"/>
</dbReference>
<evidence type="ECO:0000256" key="6">
    <source>
        <dbReference type="SAM" id="Phobius"/>
    </source>
</evidence>
<name>A0A8I1SP98_9BACI</name>
<dbReference type="GO" id="GO:0022857">
    <property type="term" value="F:transmembrane transporter activity"/>
    <property type="evidence" value="ECO:0007669"/>
    <property type="project" value="InterPro"/>
</dbReference>
<evidence type="ECO:0000256" key="2">
    <source>
        <dbReference type="ARBA" id="ARBA00022448"/>
    </source>
</evidence>
<dbReference type="InterPro" id="IPR020846">
    <property type="entry name" value="MFS_dom"/>
</dbReference>
<organism evidence="8 9">
    <name type="scientific">Priestia flexa</name>
    <dbReference type="NCBI Taxonomy" id="86664"/>
    <lineage>
        <taxon>Bacteria</taxon>
        <taxon>Bacillati</taxon>
        <taxon>Bacillota</taxon>
        <taxon>Bacilli</taxon>
        <taxon>Bacillales</taxon>
        <taxon>Bacillaceae</taxon>
        <taxon>Priestia</taxon>
    </lineage>
</organism>
<evidence type="ECO:0000313" key="9">
    <source>
        <dbReference type="Proteomes" id="UP000664578"/>
    </source>
</evidence>
<feature type="transmembrane region" description="Helical" evidence="6">
    <location>
        <begin position="209"/>
        <end position="231"/>
    </location>
</feature>
<dbReference type="PANTHER" id="PTHR23531:SF2">
    <property type="entry name" value="PERMEASE"/>
    <property type="match status" value="1"/>
</dbReference>
<feature type="transmembrane region" description="Helical" evidence="6">
    <location>
        <begin position="160"/>
        <end position="180"/>
    </location>
</feature>
<dbReference type="GeneID" id="93681943"/>
<feature type="transmembrane region" description="Helical" evidence="6">
    <location>
        <begin position="243"/>
        <end position="261"/>
    </location>
</feature>
<comment type="caution">
    <text evidence="8">The sequence shown here is derived from an EMBL/GenBank/DDBJ whole genome shotgun (WGS) entry which is preliminary data.</text>
</comment>
<evidence type="ECO:0000259" key="7">
    <source>
        <dbReference type="PROSITE" id="PS50850"/>
    </source>
</evidence>
<protein>
    <submittedName>
        <fullName evidence="8">MFS transporter</fullName>
    </submittedName>
</protein>
<feature type="transmembrane region" description="Helical" evidence="6">
    <location>
        <begin position="12"/>
        <end position="30"/>
    </location>
</feature>
<reference evidence="8" key="1">
    <citation type="submission" date="2020-12" db="EMBL/GenBank/DDBJ databases">
        <title>PHA producing bacteria isolated from mangrove.</title>
        <authorList>
            <person name="Zheng W."/>
            <person name="Yu S."/>
            <person name="Huang Y."/>
        </authorList>
    </citation>
    <scope>NUCLEOTIDE SEQUENCE</scope>
    <source>
        <strain evidence="8">GN22-4</strain>
    </source>
</reference>
<feature type="transmembrane region" description="Helical" evidence="6">
    <location>
        <begin position="361"/>
        <end position="382"/>
    </location>
</feature>
<feature type="transmembrane region" description="Helical" evidence="6">
    <location>
        <begin position="132"/>
        <end position="154"/>
    </location>
</feature>
<dbReference type="Pfam" id="PF07690">
    <property type="entry name" value="MFS_1"/>
    <property type="match status" value="1"/>
</dbReference>
<evidence type="ECO:0000256" key="3">
    <source>
        <dbReference type="ARBA" id="ARBA00022692"/>
    </source>
</evidence>
<keyword evidence="4 6" id="KW-1133">Transmembrane helix</keyword>
<dbReference type="PANTHER" id="PTHR23531">
    <property type="entry name" value="QUINOLENE RESISTANCE PROTEIN NORA"/>
    <property type="match status" value="1"/>
</dbReference>
<evidence type="ECO:0000313" key="8">
    <source>
        <dbReference type="EMBL" id="MBN8253279.1"/>
    </source>
</evidence>
<dbReference type="Proteomes" id="UP000664578">
    <property type="component" value="Unassembled WGS sequence"/>
</dbReference>
<dbReference type="PROSITE" id="PS50850">
    <property type="entry name" value="MFS"/>
    <property type="match status" value="1"/>
</dbReference>
<dbReference type="CDD" id="cd17489">
    <property type="entry name" value="MFS_YfcJ_like"/>
    <property type="match status" value="1"/>
</dbReference>
<dbReference type="InterPro" id="IPR011701">
    <property type="entry name" value="MFS"/>
</dbReference>
<sequence>MKGALSWPFLRLYALVLLYFSANAILNVVIPLKGDSLGATNTTIGIIMGAYLFTTMFFRPWAGYIIHKYGPVKVLRVILLINAAALILYTFTGLGGYFTARILQGVCTAFFSMSLQIAIIDALPEENRSQGISLYSLCSYIPGIIGPLLAIGIWQAEDASYFTVVMIAIAILTGLVGYGSTMNTHNEVKKTAPPLGMKESFSQLFKNPYLFKCSVIMLVSSMVFGAVTTFIPLYAEQLENSHAGIYLMIQAATVVAARFTLMKKIPSDGKWHSLYMIGTLLTLTLAAQSISFAIVGGAFFFYGAAVLMGIAQAIIYPTLTTYLSFVLPATNRNVLLGLFIATADLGVSLGSVVMGPVADALSYPVMYTVCAGLGALMILFSYDKRNQFVN</sequence>
<evidence type="ECO:0000256" key="5">
    <source>
        <dbReference type="ARBA" id="ARBA00023136"/>
    </source>
</evidence>
<evidence type="ECO:0000256" key="1">
    <source>
        <dbReference type="ARBA" id="ARBA00004651"/>
    </source>
</evidence>
<dbReference type="InterPro" id="IPR036259">
    <property type="entry name" value="MFS_trans_sf"/>
</dbReference>
<dbReference type="GO" id="GO:0005886">
    <property type="term" value="C:plasma membrane"/>
    <property type="evidence" value="ECO:0007669"/>
    <property type="project" value="UniProtKB-SubCell"/>
</dbReference>
<feature type="transmembrane region" description="Helical" evidence="6">
    <location>
        <begin position="74"/>
        <end position="92"/>
    </location>
</feature>
<gene>
    <name evidence="8" type="ORF">JF537_17035</name>
</gene>
<dbReference type="RefSeq" id="WP_206782990.1">
    <property type="nucleotide sequence ID" value="NZ_CM125968.1"/>
</dbReference>
<comment type="subcellular location">
    <subcellularLocation>
        <location evidence="1">Cell membrane</location>
        <topology evidence="1">Multi-pass membrane protein</topology>
    </subcellularLocation>
</comment>
<accession>A0A8I1SP98</accession>
<feature type="transmembrane region" description="Helical" evidence="6">
    <location>
        <begin position="42"/>
        <end position="62"/>
    </location>
</feature>
<feature type="transmembrane region" description="Helical" evidence="6">
    <location>
        <begin position="98"/>
        <end position="120"/>
    </location>
</feature>
<dbReference type="EMBL" id="JAEMWV010000009">
    <property type="protein sequence ID" value="MBN8253279.1"/>
    <property type="molecule type" value="Genomic_DNA"/>
</dbReference>
<dbReference type="NCBIfam" id="NF047574">
    <property type="entry name" value="opine_export_Sa"/>
    <property type="match status" value="1"/>
</dbReference>
<evidence type="ECO:0000256" key="4">
    <source>
        <dbReference type="ARBA" id="ARBA00022989"/>
    </source>
</evidence>
<keyword evidence="3 6" id="KW-0812">Transmembrane</keyword>
<dbReference type="Gene3D" id="1.20.1250.20">
    <property type="entry name" value="MFS general substrate transporter like domains"/>
    <property type="match status" value="1"/>
</dbReference>
<dbReference type="AlphaFoldDB" id="A0A8I1SP98"/>
<feature type="domain" description="Major facilitator superfamily (MFS) profile" evidence="7">
    <location>
        <begin position="209"/>
        <end position="390"/>
    </location>
</feature>